<evidence type="ECO:0000313" key="3">
    <source>
        <dbReference type="EMBL" id="CEN55764.1"/>
    </source>
</evidence>
<dbReference type="Gene3D" id="1.20.1600.10">
    <property type="entry name" value="Outer membrane efflux proteins (OEP)"/>
    <property type="match status" value="1"/>
</dbReference>
<keyword evidence="4" id="KW-1185">Reference proteome</keyword>
<dbReference type="STRING" id="1581680.BN1209_0721"/>
<dbReference type="HOGENOM" id="CLU_012817_14_1_4"/>
<reference evidence="4" key="1">
    <citation type="submission" date="2014-12" db="EMBL/GenBank/DDBJ databases">
        <authorList>
            <person name="Salcher M.M."/>
        </authorList>
    </citation>
    <scope>NUCLEOTIDE SEQUENCE [LARGE SCALE GENOMIC DNA]</scope>
    <source>
        <strain evidence="4">MMS-10A-171</strain>
    </source>
</reference>
<accession>A0A0B7IU43</accession>
<name>A0A0B7IU43_9PROT</name>
<evidence type="ECO:0000256" key="1">
    <source>
        <dbReference type="ARBA" id="ARBA00007613"/>
    </source>
</evidence>
<organism evidence="3 4">
    <name type="scientific">Candidatus Methylopumilus turicensis</name>
    <dbReference type="NCBI Taxonomy" id="1581680"/>
    <lineage>
        <taxon>Bacteria</taxon>
        <taxon>Pseudomonadati</taxon>
        <taxon>Pseudomonadota</taxon>
        <taxon>Betaproteobacteria</taxon>
        <taxon>Nitrosomonadales</taxon>
        <taxon>Methylophilaceae</taxon>
        <taxon>Candidatus Methylopumilus</taxon>
    </lineage>
</organism>
<dbReference type="PANTHER" id="PTHR30203">
    <property type="entry name" value="OUTER MEMBRANE CATION EFFLUX PROTEIN"/>
    <property type="match status" value="1"/>
</dbReference>
<gene>
    <name evidence="3" type="ORF">BN1209_0721</name>
</gene>
<feature type="region of interest" description="Disordered" evidence="2">
    <location>
        <begin position="439"/>
        <end position="461"/>
    </location>
</feature>
<dbReference type="EMBL" id="LN794158">
    <property type="protein sequence ID" value="CEN55764.1"/>
    <property type="molecule type" value="Genomic_DNA"/>
</dbReference>
<proteinExistence type="inferred from homology"/>
<comment type="similarity">
    <text evidence="1">Belongs to the outer membrane factor (OMF) (TC 1.B.17) family.</text>
</comment>
<evidence type="ECO:0000256" key="2">
    <source>
        <dbReference type="SAM" id="MobiDB-lite"/>
    </source>
</evidence>
<protein>
    <submittedName>
        <fullName evidence="3">Outer membrane efflux protein</fullName>
    </submittedName>
</protein>
<dbReference type="KEGG" id="mbac:BN1209_0721"/>
<sequence length="461" mass="50697">MVSSCGFQSYLPQPIEPAKVVAKLEQRANTDSDFQAYLIAQAFPADQLPISAWGENELTLSALFFHPDLNLARAQWRAAQAAQITAAQRPEIGIKGNADNHSQATDKSPWTYQFGIDIPVITAGKREARIAQAASLSEAARIEIAQAAWQVHSRVAKSLLAYQYALAQLATLNNEVDLRTSIVDMLVKRLDAGMASNIEVSNARIALQKTEQTYTTEAGRIDTLRAALANDAGLSLSKFKLLIIKPFGQTEPVTMDALQYEALLNRLDIRASLARYEAAEAKLRLEIAKQYPDMTFSPSKTLDQGDNIWSLGFSSLLTLINKNRGLIAEANSLREVQVAQFEALQAKVIGDLNQAKASYQSAIASRAKAQTLLENQQKRTEQTERQFNAGLADRLAFTTTLLENIIAKQSVLNTTYLTQVAKLNLEDVLQRPLDNRLTTPSDITSFNADSTSNKPTRTTSP</sequence>
<dbReference type="AlphaFoldDB" id="A0A0B7IU43"/>
<dbReference type="GO" id="GO:0015562">
    <property type="term" value="F:efflux transmembrane transporter activity"/>
    <property type="evidence" value="ECO:0007669"/>
    <property type="project" value="InterPro"/>
</dbReference>
<dbReference type="InterPro" id="IPR010131">
    <property type="entry name" value="MdtP/NodT-like"/>
</dbReference>
<dbReference type="InterPro" id="IPR003423">
    <property type="entry name" value="OMP_efflux"/>
</dbReference>
<evidence type="ECO:0000313" key="4">
    <source>
        <dbReference type="Proteomes" id="UP000056322"/>
    </source>
</evidence>
<dbReference type="Pfam" id="PF02321">
    <property type="entry name" value="OEP"/>
    <property type="match status" value="2"/>
</dbReference>
<dbReference type="SUPFAM" id="SSF56954">
    <property type="entry name" value="Outer membrane efflux proteins (OEP)"/>
    <property type="match status" value="1"/>
</dbReference>
<dbReference type="Proteomes" id="UP000056322">
    <property type="component" value="Chromosome 1"/>
</dbReference>